<dbReference type="InterPro" id="IPR001898">
    <property type="entry name" value="SLC13A/DASS"/>
</dbReference>
<gene>
    <name evidence="6" type="ORF">GCM10009021_27460</name>
</gene>
<feature type="transmembrane region" description="Helical" evidence="5">
    <location>
        <begin position="50"/>
        <end position="76"/>
    </location>
</feature>
<dbReference type="GO" id="GO:0016020">
    <property type="term" value="C:membrane"/>
    <property type="evidence" value="ECO:0007669"/>
    <property type="project" value="UniProtKB-SubCell"/>
</dbReference>
<accession>A0A830GDR3</accession>
<dbReference type="EMBL" id="BMOQ01000008">
    <property type="protein sequence ID" value="GGN24204.1"/>
    <property type="molecule type" value="Genomic_DNA"/>
</dbReference>
<dbReference type="Pfam" id="PF00939">
    <property type="entry name" value="Na_sulph_symp"/>
    <property type="match status" value="1"/>
</dbReference>
<comment type="caution">
    <text evidence="6">The sequence shown here is derived from an EMBL/GenBank/DDBJ whole genome shotgun (WGS) entry which is preliminary data.</text>
</comment>
<reference evidence="6 7" key="1">
    <citation type="journal article" date="2019" name="Int. J. Syst. Evol. Microbiol.">
        <title>The Global Catalogue of Microorganisms (GCM) 10K type strain sequencing project: providing services to taxonomists for standard genome sequencing and annotation.</title>
        <authorList>
            <consortium name="The Broad Institute Genomics Platform"/>
            <consortium name="The Broad Institute Genome Sequencing Center for Infectious Disease"/>
            <person name="Wu L."/>
            <person name="Ma J."/>
        </authorList>
    </citation>
    <scope>NUCLEOTIDE SEQUENCE [LARGE SCALE GENOMIC DNA]</scope>
    <source>
        <strain evidence="6 7">JCM 16331</strain>
    </source>
</reference>
<keyword evidence="4 5" id="KW-0472">Membrane</keyword>
<evidence type="ECO:0000256" key="5">
    <source>
        <dbReference type="SAM" id="Phobius"/>
    </source>
</evidence>
<keyword evidence="3 5" id="KW-1133">Transmembrane helix</keyword>
<name>A0A830GDR3_9EURY</name>
<dbReference type="AlphaFoldDB" id="A0A830GDR3"/>
<dbReference type="GO" id="GO:0022857">
    <property type="term" value="F:transmembrane transporter activity"/>
    <property type="evidence" value="ECO:0007669"/>
    <property type="project" value="InterPro"/>
</dbReference>
<keyword evidence="7" id="KW-1185">Reference proteome</keyword>
<feature type="transmembrane region" description="Helical" evidence="5">
    <location>
        <begin position="83"/>
        <end position="105"/>
    </location>
</feature>
<proteinExistence type="predicted"/>
<keyword evidence="2 5" id="KW-0812">Transmembrane</keyword>
<protein>
    <submittedName>
        <fullName evidence="6">Uncharacterized protein</fullName>
    </submittedName>
</protein>
<sequence>MNWGILFLVGTMFSLLDRLEATGAFGYVVDTLTAIVPFHALSQWEGVVVLLAFAVGMRVVFSTGSAALLVVLPVVLRVGTSVGIAPVPLALATVLVVGATTVFPFNTTAVLVAMTHGPIDSMDVLRFGLVTAISALVVVALSWLLYWPFALGVIR</sequence>
<feature type="transmembrane region" description="Helical" evidence="5">
    <location>
        <begin position="125"/>
        <end position="147"/>
    </location>
</feature>
<comment type="subcellular location">
    <subcellularLocation>
        <location evidence="1">Membrane</location>
        <topology evidence="1">Multi-pass membrane protein</topology>
    </subcellularLocation>
</comment>
<dbReference type="RefSeq" id="WP_229772891.1">
    <property type="nucleotide sequence ID" value="NZ_BMOQ01000008.1"/>
</dbReference>
<organism evidence="6 7">
    <name type="scientific">Halarchaeum nitratireducens</name>
    <dbReference type="NCBI Taxonomy" id="489913"/>
    <lineage>
        <taxon>Archaea</taxon>
        <taxon>Methanobacteriati</taxon>
        <taxon>Methanobacteriota</taxon>
        <taxon>Stenosarchaea group</taxon>
        <taxon>Halobacteria</taxon>
        <taxon>Halobacteriales</taxon>
        <taxon>Halobacteriaceae</taxon>
    </lineage>
</organism>
<evidence type="ECO:0000256" key="1">
    <source>
        <dbReference type="ARBA" id="ARBA00004141"/>
    </source>
</evidence>
<evidence type="ECO:0000256" key="2">
    <source>
        <dbReference type="ARBA" id="ARBA00022692"/>
    </source>
</evidence>
<evidence type="ECO:0000313" key="6">
    <source>
        <dbReference type="EMBL" id="GGN24204.1"/>
    </source>
</evidence>
<dbReference type="Proteomes" id="UP000608850">
    <property type="component" value="Unassembled WGS sequence"/>
</dbReference>
<evidence type="ECO:0000313" key="7">
    <source>
        <dbReference type="Proteomes" id="UP000608850"/>
    </source>
</evidence>
<evidence type="ECO:0000256" key="3">
    <source>
        <dbReference type="ARBA" id="ARBA00022989"/>
    </source>
</evidence>
<evidence type="ECO:0000256" key="4">
    <source>
        <dbReference type="ARBA" id="ARBA00023136"/>
    </source>
</evidence>